<evidence type="ECO:0000256" key="16">
    <source>
        <dbReference type="ARBA" id="ARBA00023008"/>
    </source>
</evidence>
<dbReference type="InterPro" id="IPR018152">
    <property type="entry name" value="SOD_Cu/Zn_BS"/>
</dbReference>
<dbReference type="GO" id="GO:0004784">
    <property type="term" value="F:superoxide dismutase activity"/>
    <property type="evidence" value="ECO:0007669"/>
    <property type="project" value="UniProtKB-EC"/>
</dbReference>
<comment type="cofactor">
    <cofactor evidence="1">
        <name>Cu cation</name>
        <dbReference type="ChEBI" id="CHEBI:23378"/>
    </cofactor>
</comment>
<evidence type="ECO:0000256" key="3">
    <source>
        <dbReference type="ARBA" id="ARBA00001947"/>
    </source>
</evidence>
<evidence type="ECO:0000256" key="20">
    <source>
        <dbReference type="SAM" id="MobiDB-lite"/>
    </source>
</evidence>
<comment type="similarity">
    <text evidence="4">Belongs to the protein kinase superfamily. STE Ser/Thr protein kinase family. STE20 subfamily.</text>
</comment>
<dbReference type="PROSITE" id="PS50011">
    <property type="entry name" value="PROTEIN_KINASE_DOM"/>
    <property type="match status" value="1"/>
</dbReference>
<feature type="transmembrane region" description="Helical" evidence="21">
    <location>
        <begin position="159"/>
        <end position="180"/>
    </location>
</feature>
<name>A0A8S9ZIQ6_9BILA</name>
<dbReference type="PANTHER" id="PTHR48012">
    <property type="entry name" value="STERILE20-LIKE KINASE, ISOFORM B-RELATED"/>
    <property type="match status" value="1"/>
</dbReference>
<protein>
    <submittedName>
        <fullName evidence="23">Mitogen-activated protein kinase kinase kinase kinase</fullName>
    </submittedName>
</protein>
<dbReference type="FunFam" id="1.10.510.10:FF:000031">
    <property type="entry name" value="Mitogen-activated protein kinase kinase kinase kinase"/>
    <property type="match status" value="1"/>
</dbReference>
<evidence type="ECO:0000256" key="10">
    <source>
        <dbReference type="ARBA" id="ARBA00022741"/>
    </source>
</evidence>
<dbReference type="Pfam" id="PF00080">
    <property type="entry name" value="Sod_Cu"/>
    <property type="match status" value="1"/>
</dbReference>
<gene>
    <name evidence="23" type="ORF">Mgra_00007336</name>
</gene>
<dbReference type="PROSITE" id="PS00107">
    <property type="entry name" value="PROTEIN_KINASE_ATP"/>
    <property type="match status" value="1"/>
</dbReference>
<comment type="cofactor">
    <cofactor evidence="2">
        <name>Mg(2+)</name>
        <dbReference type="ChEBI" id="CHEBI:18420"/>
    </cofactor>
</comment>
<keyword evidence="21" id="KW-0472">Membrane</keyword>
<feature type="domain" description="Protein kinase" evidence="22">
    <location>
        <begin position="14"/>
        <end position="276"/>
    </location>
</feature>
<evidence type="ECO:0000259" key="22">
    <source>
        <dbReference type="PROSITE" id="PS50011"/>
    </source>
</evidence>
<dbReference type="FunFam" id="2.60.40.200:FF:000003">
    <property type="entry name" value="Superoxide dismutase [Cu-Zn], chloroplastic"/>
    <property type="match status" value="1"/>
</dbReference>
<dbReference type="SMART" id="SM00220">
    <property type="entry name" value="S_TKc"/>
    <property type="match status" value="1"/>
</dbReference>
<keyword evidence="21" id="KW-0812">Transmembrane</keyword>
<reference evidence="23" key="1">
    <citation type="journal article" date="2020" name="Ecol. Evol.">
        <title>Genome structure and content of the rice root-knot nematode (Meloidogyne graminicola).</title>
        <authorList>
            <person name="Phan N.T."/>
            <person name="Danchin E.G.J."/>
            <person name="Klopp C."/>
            <person name="Perfus-Barbeoch L."/>
            <person name="Kozlowski D.K."/>
            <person name="Koutsovoulos G.D."/>
            <person name="Lopez-Roques C."/>
            <person name="Bouchez O."/>
            <person name="Zahm M."/>
            <person name="Besnard G."/>
            <person name="Bellafiore S."/>
        </authorList>
    </citation>
    <scope>NUCLEOTIDE SEQUENCE</scope>
    <source>
        <strain evidence="23">VN-18</strain>
    </source>
</reference>
<dbReference type="Pfam" id="PF00069">
    <property type="entry name" value="Pkinase"/>
    <property type="match status" value="1"/>
</dbReference>
<evidence type="ECO:0000256" key="12">
    <source>
        <dbReference type="ARBA" id="ARBA00022833"/>
    </source>
</evidence>
<keyword evidence="16" id="KW-0186">Copper</keyword>
<evidence type="ECO:0000256" key="15">
    <source>
        <dbReference type="ARBA" id="ARBA00023002"/>
    </source>
</evidence>
<evidence type="ECO:0000256" key="19">
    <source>
        <dbReference type="PROSITE-ProRule" id="PRU10141"/>
    </source>
</evidence>
<evidence type="ECO:0000256" key="17">
    <source>
        <dbReference type="ARBA" id="ARBA00023157"/>
    </source>
</evidence>
<keyword evidence="21" id="KW-1133">Transmembrane helix</keyword>
<dbReference type="InterPro" id="IPR050629">
    <property type="entry name" value="STE20/SPS1-PAK"/>
</dbReference>
<evidence type="ECO:0000256" key="21">
    <source>
        <dbReference type="SAM" id="Phobius"/>
    </source>
</evidence>
<dbReference type="GO" id="GO:0008349">
    <property type="term" value="F:MAP kinase kinase kinase kinase activity"/>
    <property type="evidence" value="ECO:0007669"/>
    <property type="project" value="TreeGrafter"/>
</dbReference>
<feature type="region of interest" description="Disordered" evidence="20">
    <location>
        <begin position="409"/>
        <end position="430"/>
    </location>
</feature>
<evidence type="ECO:0000256" key="5">
    <source>
        <dbReference type="ARBA" id="ARBA00010457"/>
    </source>
</evidence>
<evidence type="ECO:0000313" key="24">
    <source>
        <dbReference type="Proteomes" id="UP000605970"/>
    </source>
</evidence>
<comment type="catalytic activity">
    <reaction evidence="18">
        <text>2 superoxide + 2 H(+) = H2O2 + O2</text>
        <dbReference type="Rhea" id="RHEA:20696"/>
        <dbReference type="ChEBI" id="CHEBI:15378"/>
        <dbReference type="ChEBI" id="CHEBI:15379"/>
        <dbReference type="ChEBI" id="CHEBI:16240"/>
        <dbReference type="ChEBI" id="CHEBI:18421"/>
        <dbReference type="EC" id="1.15.1.1"/>
    </reaction>
</comment>
<dbReference type="AlphaFoldDB" id="A0A8S9ZIQ6"/>
<sequence>MNGAIRRSDPCGDYELLQRVGTGSYGEVYKARDLKTGLFAAVKIVKLEHGDNFASIQQEVLMLKDCVHPNIIAYNGSYLRRDRLWIVMEYCGGVTGPLTELQIAFVCRETLKGLRYLHQRGKVHRDVKGPNILLTNDGDIKLADFGIAAQITATLGKRLSFIGTPYWFVLFWLVLFSILMAPEVADVENSGGYGPEVDVWAVGITAIELAELKPPYFELPPLQVLHLMTKSNYKVPKLKDKKKWSPNFVQFIRCCLTKNPKKRPSPDKLLTTNPFVSGALSCRLTRELIDRVNYPDRIVTEQQNEENNIFENIHDDLISSSSSATIHIEHFSLHHQHNIRRQNGKQQKIKDCTKLSSSSSTSSCSLNLLQQQITNQNEETLIGLQKEDSDGKLIDLTLQENNNNIFESSLPYSSPLTKNNKKQQHKQNQFPQRSYSSLSSALHHHKSIINNNNNRTPITKASRILARIDSTFRHRWNKICFLYTSINLKTCHAYTHALNNILFHIINKMSNLINFTLFILIFLFISHTTFAVTKARAYIFKSVQSPELTQLQPLGVVDFCDYGYGLMTVNGTLKGLSPGLHGFHVHQFGDLKQLCVGAGLHFNPHNRKHGAPTDVNRHVGDLGNIKADENGTAIIYIKDTVISFEGVNNIIGRGLLVHEKVDDLGRGGNEESLKTGNAGPRFGCGVIGIYNE</sequence>
<dbReference type="PANTHER" id="PTHR48012:SF18">
    <property type="entry name" value="HAPPYHOUR, ISOFORM A"/>
    <property type="match status" value="1"/>
</dbReference>
<evidence type="ECO:0000256" key="4">
    <source>
        <dbReference type="ARBA" id="ARBA00008874"/>
    </source>
</evidence>
<evidence type="ECO:0000256" key="6">
    <source>
        <dbReference type="ARBA" id="ARBA00022527"/>
    </source>
</evidence>
<evidence type="ECO:0000256" key="1">
    <source>
        <dbReference type="ARBA" id="ARBA00001935"/>
    </source>
</evidence>
<evidence type="ECO:0000256" key="11">
    <source>
        <dbReference type="ARBA" id="ARBA00022777"/>
    </source>
</evidence>
<evidence type="ECO:0000256" key="14">
    <source>
        <dbReference type="ARBA" id="ARBA00022862"/>
    </source>
</evidence>
<dbReference type="InterPro" id="IPR036423">
    <property type="entry name" value="SOD-like_Cu/Zn_dom_sf"/>
</dbReference>
<keyword evidence="13 19" id="KW-0067">ATP-binding</keyword>
<comment type="similarity">
    <text evidence="5">Belongs to the Cu-Zn superoxide dismutase family.</text>
</comment>
<dbReference type="InterPro" id="IPR000719">
    <property type="entry name" value="Prot_kinase_dom"/>
</dbReference>
<evidence type="ECO:0000256" key="7">
    <source>
        <dbReference type="ARBA" id="ARBA00022553"/>
    </source>
</evidence>
<feature type="transmembrane region" description="Helical" evidence="21">
    <location>
        <begin position="512"/>
        <end position="532"/>
    </location>
</feature>
<evidence type="ECO:0000256" key="9">
    <source>
        <dbReference type="ARBA" id="ARBA00022723"/>
    </source>
</evidence>
<keyword evidence="7" id="KW-0597">Phosphoprotein</keyword>
<dbReference type="InterPro" id="IPR017441">
    <property type="entry name" value="Protein_kinase_ATP_BS"/>
</dbReference>
<feature type="binding site" evidence="19">
    <location>
        <position position="43"/>
    </location>
    <ligand>
        <name>ATP</name>
        <dbReference type="ChEBI" id="CHEBI:30616"/>
    </ligand>
</feature>
<keyword evidence="12" id="KW-0862">Zinc</keyword>
<keyword evidence="17" id="KW-1015">Disulfide bond</keyword>
<dbReference type="Gene3D" id="2.60.40.200">
    <property type="entry name" value="Superoxide dismutase, copper/zinc binding domain"/>
    <property type="match status" value="1"/>
</dbReference>
<dbReference type="PROSITE" id="PS00332">
    <property type="entry name" value="SOD_CU_ZN_2"/>
    <property type="match status" value="1"/>
</dbReference>
<dbReference type="PRINTS" id="PR00068">
    <property type="entry name" value="CUZNDISMTASE"/>
</dbReference>
<organism evidence="23 24">
    <name type="scientific">Meloidogyne graminicola</name>
    <dbReference type="NCBI Taxonomy" id="189291"/>
    <lineage>
        <taxon>Eukaryota</taxon>
        <taxon>Metazoa</taxon>
        <taxon>Ecdysozoa</taxon>
        <taxon>Nematoda</taxon>
        <taxon>Chromadorea</taxon>
        <taxon>Rhabditida</taxon>
        <taxon>Tylenchina</taxon>
        <taxon>Tylenchomorpha</taxon>
        <taxon>Tylenchoidea</taxon>
        <taxon>Meloidogynidae</taxon>
        <taxon>Meloidogyninae</taxon>
        <taxon>Meloidogyne</taxon>
    </lineage>
</organism>
<dbReference type="Proteomes" id="UP000605970">
    <property type="component" value="Unassembled WGS sequence"/>
</dbReference>
<dbReference type="OrthoDB" id="8693905at2759"/>
<keyword evidence="15" id="KW-0560">Oxidoreductase</keyword>
<evidence type="ECO:0000256" key="13">
    <source>
        <dbReference type="ARBA" id="ARBA00022840"/>
    </source>
</evidence>
<proteinExistence type="inferred from homology"/>
<keyword evidence="6" id="KW-0723">Serine/threonine-protein kinase</keyword>
<evidence type="ECO:0000313" key="23">
    <source>
        <dbReference type="EMBL" id="KAF7633235.1"/>
    </source>
</evidence>
<dbReference type="SUPFAM" id="SSF56112">
    <property type="entry name" value="Protein kinase-like (PK-like)"/>
    <property type="match status" value="1"/>
</dbReference>
<keyword evidence="14" id="KW-0049">Antioxidant</keyword>
<dbReference type="GO" id="GO:0046872">
    <property type="term" value="F:metal ion binding"/>
    <property type="evidence" value="ECO:0007669"/>
    <property type="project" value="UniProtKB-KW"/>
</dbReference>
<keyword evidence="8" id="KW-0808">Transferase</keyword>
<comment type="cofactor">
    <cofactor evidence="3">
        <name>Zn(2+)</name>
        <dbReference type="ChEBI" id="CHEBI:29105"/>
    </cofactor>
</comment>
<dbReference type="Gene3D" id="1.10.510.10">
    <property type="entry name" value="Transferase(Phosphotransferase) domain 1"/>
    <property type="match status" value="1"/>
</dbReference>
<evidence type="ECO:0000256" key="18">
    <source>
        <dbReference type="ARBA" id="ARBA00049204"/>
    </source>
</evidence>
<dbReference type="GO" id="GO:0005524">
    <property type="term" value="F:ATP binding"/>
    <property type="evidence" value="ECO:0007669"/>
    <property type="project" value="UniProtKB-UniRule"/>
</dbReference>
<keyword evidence="10 19" id="KW-0547">Nucleotide-binding</keyword>
<keyword evidence="11 23" id="KW-0418">Kinase</keyword>
<dbReference type="InterPro" id="IPR011009">
    <property type="entry name" value="Kinase-like_dom_sf"/>
</dbReference>
<evidence type="ECO:0000256" key="2">
    <source>
        <dbReference type="ARBA" id="ARBA00001946"/>
    </source>
</evidence>
<dbReference type="InterPro" id="IPR001424">
    <property type="entry name" value="SOD_Cu_Zn_dom"/>
</dbReference>
<comment type="caution">
    <text evidence="23">The sequence shown here is derived from an EMBL/GenBank/DDBJ whole genome shotgun (WGS) entry which is preliminary data.</text>
</comment>
<dbReference type="GO" id="GO:0005737">
    <property type="term" value="C:cytoplasm"/>
    <property type="evidence" value="ECO:0007669"/>
    <property type="project" value="TreeGrafter"/>
</dbReference>
<dbReference type="SUPFAM" id="SSF49329">
    <property type="entry name" value="Cu,Zn superoxide dismutase-like"/>
    <property type="match status" value="1"/>
</dbReference>
<dbReference type="EMBL" id="JABEBT010000081">
    <property type="protein sequence ID" value="KAF7633235.1"/>
    <property type="molecule type" value="Genomic_DNA"/>
</dbReference>
<dbReference type="CDD" id="cd00305">
    <property type="entry name" value="Cu-Zn_Superoxide_Dismutase"/>
    <property type="match status" value="1"/>
</dbReference>
<keyword evidence="9" id="KW-0479">Metal-binding</keyword>
<evidence type="ECO:0000256" key="8">
    <source>
        <dbReference type="ARBA" id="ARBA00022679"/>
    </source>
</evidence>
<accession>A0A8S9ZIQ6</accession>
<keyword evidence="24" id="KW-1185">Reference proteome</keyword>